<sequence>MRCLPLLKPFHITDARRIKRFFTGDLKAEGIVCRSLPYSKDPLRSHNQYTLKLFVLLEEEEQSGGLIKSESYEATTVIEMFKEGLEAWEHCRPAILDQ</sequence>
<dbReference type="OrthoDB" id="272202at2759"/>
<evidence type="ECO:0000313" key="1">
    <source>
        <dbReference type="EMBL" id="GFT49563.1"/>
    </source>
</evidence>
<evidence type="ECO:0000313" key="2">
    <source>
        <dbReference type="Proteomes" id="UP000887013"/>
    </source>
</evidence>
<reference evidence="1" key="1">
    <citation type="submission" date="2020-08" db="EMBL/GenBank/DDBJ databases">
        <title>Multicomponent nature underlies the extraordinary mechanical properties of spider dragline silk.</title>
        <authorList>
            <person name="Kono N."/>
            <person name="Nakamura H."/>
            <person name="Mori M."/>
            <person name="Yoshida Y."/>
            <person name="Ohtoshi R."/>
            <person name="Malay A.D."/>
            <person name="Moran D.A.P."/>
            <person name="Tomita M."/>
            <person name="Numata K."/>
            <person name="Arakawa K."/>
        </authorList>
    </citation>
    <scope>NUCLEOTIDE SEQUENCE</scope>
</reference>
<organism evidence="1 2">
    <name type="scientific">Nephila pilipes</name>
    <name type="common">Giant wood spider</name>
    <name type="synonym">Nephila maculata</name>
    <dbReference type="NCBI Taxonomy" id="299642"/>
    <lineage>
        <taxon>Eukaryota</taxon>
        <taxon>Metazoa</taxon>
        <taxon>Ecdysozoa</taxon>
        <taxon>Arthropoda</taxon>
        <taxon>Chelicerata</taxon>
        <taxon>Arachnida</taxon>
        <taxon>Araneae</taxon>
        <taxon>Araneomorphae</taxon>
        <taxon>Entelegynae</taxon>
        <taxon>Araneoidea</taxon>
        <taxon>Nephilidae</taxon>
        <taxon>Nephila</taxon>
    </lineage>
</organism>
<dbReference type="Proteomes" id="UP000887013">
    <property type="component" value="Unassembled WGS sequence"/>
</dbReference>
<name>A0A8X6P708_NEPPI</name>
<gene>
    <name evidence="1" type="ORF">NPIL_118511</name>
</gene>
<dbReference type="EMBL" id="BMAW01111768">
    <property type="protein sequence ID" value="GFT49563.1"/>
    <property type="molecule type" value="Genomic_DNA"/>
</dbReference>
<accession>A0A8X6P708</accession>
<feature type="non-terminal residue" evidence="1">
    <location>
        <position position="98"/>
    </location>
</feature>
<comment type="caution">
    <text evidence="1">The sequence shown here is derived from an EMBL/GenBank/DDBJ whole genome shotgun (WGS) entry which is preliminary data.</text>
</comment>
<protein>
    <submittedName>
        <fullName evidence="1">Uncharacterized protein</fullName>
    </submittedName>
</protein>
<keyword evidence="2" id="KW-1185">Reference proteome</keyword>
<dbReference type="AlphaFoldDB" id="A0A8X6P708"/>
<proteinExistence type="predicted"/>